<dbReference type="Pfam" id="PF03808">
    <property type="entry name" value="Glyco_tran_WecG"/>
    <property type="match status" value="1"/>
</dbReference>
<reference evidence="3 4" key="1">
    <citation type="submission" date="2015-12" db="EMBL/GenBank/DDBJ databases">
        <title>Genome sequence of Oceanibaculum pacificum MCCC 1A02656.</title>
        <authorList>
            <person name="Lu L."/>
            <person name="Lai Q."/>
            <person name="Shao Z."/>
            <person name="Qian P."/>
        </authorList>
    </citation>
    <scope>NUCLEOTIDE SEQUENCE [LARGE SCALE GENOMIC DNA]</scope>
    <source>
        <strain evidence="3 4">MCCC 1A02656</strain>
    </source>
</reference>
<dbReference type="Proteomes" id="UP000076400">
    <property type="component" value="Unassembled WGS sequence"/>
</dbReference>
<dbReference type="PANTHER" id="PTHR34136">
    <property type="match status" value="1"/>
</dbReference>
<evidence type="ECO:0000256" key="2">
    <source>
        <dbReference type="ARBA" id="ARBA00022679"/>
    </source>
</evidence>
<evidence type="ECO:0000313" key="3">
    <source>
        <dbReference type="EMBL" id="KZD07956.1"/>
    </source>
</evidence>
<protein>
    <submittedName>
        <fullName evidence="3">Glycosyl transferase</fullName>
    </submittedName>
</protein>
<dbReference type="GO" id="GO:0016758">
    <property type="term" value="F:hexosyltransferase activity"/>
    <property type="evidence" value="ECO:0007669"/>
    <property type="project" value="TreeGrafter"/>
</dbReference>
<dbReference type="PANTHER" id="PTHR34136:SF1">
    <property type="entry name" value="UDP-N-ACETYL-D-MANNOSAMINURONIC ACID TRANSFERASE"/>
    <property type="match status" value="1"/>
</dbReference>
<gene>
    <name evidence="3" type="ORF">AUP43_09175</name>
</gene>
<evidence type="ECO:0000313" key="4">
    <source>
        <dbReference type="Proteomes" id="UP000076400"/>
    </source>
</evidence>
<evidence type="ECO:0000256" key="1">
    <source>
        <dbReference type="ARBA" id="ARBA00022676"/>
    </source>
</evidence>
<dbReference type="OrthoDB" id="9771846at2"/>
<dbReference type="EMBL" id="LPXN01000109">
    <property type="protein sequence ID" value="KZD07956.1"/>
    <property type="molecule type" value="Genomic_DNA"/>
</dbReference>
<dbReference type="STRING" id="580166.AUP43_09175"/>
<name>A0A154W386_9PROT</name>
<keyword evidence="2 3" id="KW-0808">Transferase</keyword>
<dbReference type="CDD" id="cd06533">
    <property type="entry name" value="Glyco_transf_WecG_TagA"/>
    <property type="match status" value="1"/>
</dbReference>
<keyword evidence="1" id="KW-0328">Glycosyltransferase</keyword>
<accession>A0A154W386</accession>
<sequence length="272" mass="29809">MTDSAALAPFDTPVPEDWFLGVKLADLDVEGAARLVAARPAGAPFAYIVTPNAQHMVALHNGAPELQAAYDAAWIRTCDSQVVRLLGRHLFGLTLPSCAGSDLTAALFARHIRPDDSICVIGGDAELERRLVAQFGLTHLALHNPPMGFIKDPAAVRACLEFVAGHPSRYVFLAVGQPRGEILARLLKERGDIVGTGLCIGRSLHFVTGLTQRAPVWMRRTALEWLHRLLLSPRTHFRRVFIESLPLLGMAVRARLAPAARRHLPRRGEQPR</sequence>
<dbReference type="InterPro" id="IPR004629">
    <property type="entry name" value="WecG_TagA_CpsF"/>
</dbReference>
<proteinExistence type="predicted"/>
<keyword evidence="4" id="KW-1185">Reference proteome</keyword>
<organism evidence="3 4">
    <name type="scientific">Oceanibaculum pacificum</name>
    <dbReference type="NCBI Taxonomy" id="580166"/>
    <lineage>
        <taxon>Bacteria</taxon>
        <taxon>Pseudomonadati</taxon>
        <taxon>Pseudomonadota</taxon>
        <taxon>Alphaproteobacteria</taxon>
        <taxon>Rhodospirillales</taxon>
        <taxon>Oceanibaculaceae</taxon>
        <taxon>Oceanibaculum</taxon>
    </lineage>
</organism>
<dbReference type="RefSeq" id="WP_067556275.1">
    <property type="nucleotide sequence ID" value="NZ_LPXN01000109.1"/>
</dbReference>
<dbReference type="AlphaFoldDB" id="A0A154W386"/>
<comment type="caution">
    <text evidence="3">The sequence shown here is derived from an EMBL/GenBank/DDBJ whole genome shotgun (WGS) entry which is preliminary data.</text>
</comment>